<evidence type="ECO:0000313" key="1">
    <source>
        <dbReference type="EMBL" id="MBB3098184.1"/>
    </source>
</evidence>
<sequence length="34" mass="3708">MQADGGQDAVRVHRVAHGLAEIFDDHAEHVVAQQ</sequence>
<organism evidence="1 2">
    <name type="scientific">Actinoplanes campanulatus</name>
    <dbReference type="NCBI Taxonomy" id="113559"/>
    <lineage>
        <taxon>Bacteria</taxon>
        <taxon>Bacillati</taxon>
        <taxon>Actinomycetota</taxon>
        <taxon>Actinomycetes</taxon>
        <taxon>Micromonosporales</taxon>
        <taxon>Micromonosporaceae</taxon>
        <taxon>Actinoplanes</taxon>
    </lineage>
</organism>
<proteinExistence type="predicted"/>
<protein>
    <submittedName>
        <fullName evidence="1">Uncharacterized protein</fullName>
    </submittedName>
</protein>
<gene>
    <name evidence="1" type="ORF">FHR83_005879</name>
</gene>
<dbReference type="EMBL" id="JACHXF010000014">
    <property type="protein sequence ID" value="MBB3098184.1"/>
    <property type="molecule type" value="Genomic_DNA"/>
</dbReference>
<comment type="caution">
    <text evidence="1">The sequence shown here is derived from an EMBL/GenBank/DDBJ whole genome shotgun (WGS) entry which is preliminary data.</text>
</comment>
<dbReference type="Proteomes" id="UP000590749">
    <property type="component" value="Unassembled WGS sequence"/>
</dbReference>
<keyword evidence="2" id="KW-1185">Reference proteome</keyword>
<evidence type="ECO:0000313" key="2">
    <source>
        <dbReference type="Proteomes" id="UP000590749"/>
    </source>
</evidence>
<accession>A0A7W5FH36</accession>
<name>A0A7W5FH36_9ACTN</name>
<dbReference type="AlphaFoldDB" id="A0A7W5FH36"/>
<reference evidence="1 2" key="1">
    <citation type="submission" date="2020-08" db="EMBL/GenBank/DDBJ databases">
        <title>Genomic Encyclopedia of Type Strains, Phase III (KMG-III): the genomes of soil and plant-associated and newly described type strains.</title>
        <authorList>
            <person name="Whitman W."/>
        </authorList>
    </citation>
    <scope>NUCLEOTIDE SEQUENCE [LARGE SCALE GENOMIC DNA]</scope>
    <source>
        <strain evidence="1 2">CECT 3287</strain>
    </source>
</reference>